<gene>
    <name evidence="7" type="primary">syj1_2</name>
    <name evidence="7" type="ORF">IWQ60_011003</name>
</gene>
<feature type="domain" description="SAC" evidence="6">
    <location>
        <begin position="172"/>
        <end position="512"/>
    </location>
</feature>
<dbReference type="AlphaFoldDB" id="A0A9W7ZPA2"/>
<dbReference type="Pfam" id="PF02383">
    <property type="entry name" value="Syja_N"/>
    <property type="match status" value="1"/>
</dbReference>
<evidence type="ECO:0000256" key="1">
    <source>
        <dbReference type="ARBA" id="ARBA00008943"/>
    </source>
</evidence>
<evidence type="ECO:0000256" key="5">
    <source>
        <dbReference type="SAM" id="MobiDB-lite"/>
    </source>
</evidence>
<dbReference type="InterPro" id="IPR002013">
    <property type="entry name" value="SAC_dom"/>
</dbReference>
<proteinExistence type="inferred from homology"/>
<keyword evidence="4 7" id="KW-0378">Hydrolase</keyword>
<dbReference type="GO" id="GO:0046856">
    <property type="term" value="P:phosphatidylinositol dephosphorylation"/>
    <property type="evidence" value="ECO:0007669"/>
    <property type="project" value="InterPro"/>
</dbReference>
<dbReference type="PROSITE" id="PS50275">
    <property type="entry name" value="SAC"/>
    <property type="match status" value="1"/>
</dbReference>
<sequence length="1154" mass="128590">MQCKQCMVYVRDRPRAIALCPTRPPLSSRVPGAATAGTQVLVITLRDTTNRGRHAPAPGSDPRSAIGCDLHLADVSVLRDFSVLDADPVYGCVGVIYHERDVYLALVTECDFVCQVLPREAAYSLRRVSFLSLSSAKYDDWQRYDPNPTEYDDPAVGSSSGSGYGPHPCQALSQYLAQASFFFSPNMDMTRNLQARYTDCISSERAVPYDVKYLWNHFLLKPFLRFRASLDRAQQQYLDDAAFLVPLIQGYVGSVPLPHASVTGPNQLCIVSRSSSGRAGARYLTRGLDDMGNVANEVETEVICLLGTRCYSTVILRGSIPLFWEQSGLQISDHKIQLTRSAEATEPAFRLHVQALLQRYRRVHVVDLLKGRDGGSEYTLSHAFHSQIRHLQLPDLVRYTHFDFHAMCKGSNFANVELLVDRVADSVKAFGFFLIDLKELRILRQQGGVFRVNCMDCLDRTNFSQNALSWATLAGYLRVVLDQPASVMSHIRQEHAQLWVANGDRISRLYAGTGALRSNVLKSGKSTWTGLLQDVTKSVSRFYQNNFQDQSKQHVMDILLGKTPEARKIHAYLATYDVVRRHLTAQADRFLRRQSLTFFVTTFNVCSNLPRLSDVEKWLATGRGHAQPDAYVIGLQEVVDLNVSQVVSGDSTKRFQWERLIIRALDRIAATREEGTRASGDDDDESDAPEPVNYVILTSEQLIGACLMVFIRRSLAPHVRGVETTLKKTGFGGLAGNKGAVALRMQIYDTHFCFVTSHFAAGPTNYEERNADYRSIRDGVTFGNGRAVEDHQYVFWFGDLNYRLNLSYDQAKSLLAQDRLQEMRRYDQLIAQKAMGNIFHNYYEAPITFPPTYKFDVGTARYDTSEKRRTPSWTDRILIRSAGYDPDTADLTDDVHDGLQEDAGEDDEEDEAGGAGRGLKFEILRYISYPLTTSDHMPVLALVRAEVVEVNRSVRRQLIQDISKELAVATRPGDGKVGSPPTASDSRRAYLSPPSLPPTAKLIDVEPSPSTADETPKATTKLYHKKPPPPPPTSAQHKTKKPATTATPVILRLPPPSSATTQWWNEKRTGSNGDGDIIPPSDPLSSNPFRDSALSLEKATREAALGRTGVGVSCNGETTKVAAVELPDYLDDIFESHADEQLDGWEPIKPSVEI</sequence>
<dbReference type="EC" id="3.1.3.36" evidence="3"/>
<feature type="region of interest" description="Disordered" evidence="5">
    <location>
        <begin position="884"/>
        <end position="915"/>
    </location>
</feature>
<evidence type="ECO:0000256" key="4">
    <source>
        <dbReference type="ARBA" id="ARBA00022801"/>
    </source>
</evidence>
<dbReference type="PANTHER" id="PTHR11200:SF257">
    <property type="entry name" value="PHOSPHOINOSITIDE 5-PHOSPHATASE"/>
    <property type="match status" value="1"/>
</dbReference>
<accession>A0A9W7ZPA2</accession>
<dbReference type="InterPro" id="IPR000300">
    <property type="entry name" value="IPPc"/>
</dbReference>
<dbReference type="SUPFAM" id="SSF56219">
    <property type="entry name" value="DNase I-like"/>
    <property type="match status" value="1"/>
</dbReference>
<dbReference type="InterPro" id="IPR036691">
    <property type="entry name" value="Endo/exonu/phosph_ase_sf"/>
</dbReference>
<dbReference type="Gene3D" id="3.60.10.10">
    <property type="entry name" value="Endonuclease/exonuclease/phosphatase"/>
    <property type="match status" value="1"/>
</dbReference>
<dbReference type="Proteomes" id="UP001150569">
    <property type="component" value="Unassembled WGS sequence"/>
</dbReference>
<dbReference type="SMART" id="SM00128">
    <property type="entry name" value="IPPc"/>
    <property type="match status" value="1"/>
</dbReference>
<evidence type="ECO:0000259" key="6">
    <source>
        <dbReference type="PROSITE" id="PS50275"/>
    </source>
</evidence>
<comment type="similarity">
    <text evidence="2">In the central section; belongs to the inositol 1,4,5-trisphosphate 5-phosphatase family.</text>
</comment>
<comment type="similarity">
    <text evidence="1">Belongs to the synaptojanin family.</text>
</comment>
<dbReference type="EMBL" id="JANBPT010001148">
    <property type="protein sequence ID" value="KAJ1909759.1"/>
    <property type="molecule type" value="Genomic_DNA"/>
</dbReference>
<comment type="caution">
    <text evidence="7">The sequence shown here is derived from an EMBL/GenBank/DDBJ whole genome shotgun (WGS) entry which is preliminary data.</text>
</comment>
<dbReference type="InterPro" id="IPR046985">
    <property type="entry name" value="IP5"/>
</dbReference>
<dbReference type="OrthoDB" id="405996at2759"/>
<feature type="region of interest" description="Disordered" evidence="5">
    <location>
        <begin position="970"/>
        <end position="1063"/>
    </location>
</feature>
<keyword evidence="8" id="KW-1185">Reference proteome</keyword>
<dbReference type="Pfam" id="PF22669">
    <property type="entry name" value="Exo_endo_phos2"/>
    <property type="match status" value="1"/>
</dbReference>
<name>A0A9W7ZPA2_9FUNG</name>
<evidence type="ECO:0000256" key="3">
    <source>
        <dbReference type="ARBA" id="ARBA00013044"/>
    </source>
</evidence>
<feature type="compositionally biased region" description="Acidic residues" evidence="5">
    <location>
        <begin position="900"/>
        <end position="912"/>
    </location>
</feature>
<evidence type="ECO:0000313" key="8">
    <source>
        <dbReference type="Proteomes" id="UP001150569"/>
    </source>
</evidence>
<evidence type="ECO:0000313" key="7">
    <source>
        <dbReference type="EMBL" id="KAJ1909759.1"/>
    </source>
</evidence>
<dbReference type="PANTHER" id="PTHR11200">
    <property type="entry name" value="INOSITOL 5-PHOSPHATASE"/>
    <property type="match status" value="1"/>
</dbReference>
<reference evidence="7" key="1">
    <citation type="submission" date="2022-07" db="EMBL/GenBank/DDBJ databases">
        <title>Phylogenomic reconstructions and comparative analyses of Kickxellomycotina fungi.</title>
        <authorList>
            <person name="Reynolds N.K."/>
            <person name="Stajich J.E."/>
            <person name="Barry K."/>
            <person name="Grigoriev I.V."/>
            <person name="Crous P."/>
            <person name="Smith M.E."/>
        </authorList>
    </citation>
    <scope>NUCLEOTIDE SEQUENCE</scope>
    <source>
        <strain evidence="7">RSA 861</strain>
    </source>
</reference>
<evidence type="ECO:0000256" key="2">
    <source>
        <dbReference type="ARBA" id="ARBA00009678"/>
    </source>
</evidence>
<dbReference type="GO" id="GO:0004439">
    <property type="term" value="F:phosphatidylinositol-4,5-bisphosphate 5-phosphatase activity"/>
    <property type="evidence" value="ECO:0007669"/>
    <property type="project" value="UniProtKB-EC"/>
</dbReference>
<organism evidence="7 8">
    <name type="scientific">Tieghemiomyces parasiticus</name>
    <dbReference type="NCBI Taxonomy" id="78921"/>
    <lineage>
        <taxon>Eukaryota</taxon>
        <taxon>Fungi</taxon>
        <taxon>Fungi incertae sedis</taxon>
        <taxon>Zoopagomycota</taxon>
        <taxon>Kickxellomycotina</taxon>
        <taxon>Dimargaritomycetes</taxon>
        <taxon>Dimargaritales</taxon>
        <taxon>Dimargaritaceae</taxon>
        <taxon>Tieghemiomyces</taxon>
    </lineage>
</organism>
<protein>
    <recommendedName>
        <fullName evidence="3">phosphoinositide 5-phosphatase</fullName>
        <ecNumber evidence="3">3.1.3.36</ecNumber>
    </recommendedName>
</protein>